<keyword evidence="1" id="KW-0472">Membrane</keyword>
<dbReference type="AlphaFoldDB" id="A0A4P8VY69"/>
<organism evidence="2">
    <name type="scientific">Loxosceles similis</name>
    <name type="common">Brazilian brown spider</name>
    <name type="synonym">Loxosceles surata</name>
    <dbReference type="NCBI Taxonomy" id="321804"/>
    <lineage>
        <taxon>Eukaryota</taxon>
        <taxon>Metazoa</taxon>
        <taxon>Ecdysozoa</taxon>
        <taxon>Arthropoda</taxon>
        <taxon>Chelicerata</taxon>
        <taxon>Arachnida</taxon>
        <taxon>Araneae</taxon>
        <taxon>Araneomorphae</taxon>
        <taxon>Haplogynae</taxon>
        <taxon>Scytodoidea</taxon>
        <taxon>Sicariidae</taxon>
        <taxon>Loxosceles</taxon>
    </lineage>
</organism>
<dbReference type="EMBL" id="MK425700">
    <property type="protein sequence ID" value="QCS26178.1"/>
    <property type="molecule type" value="Genomic_DNA"/>
</dbReference>
<evidence type="ECO:0000313" key="2">
    <source>
        <dbReference type="EMBL" id="QCS26178.1"/>
    </source>
</evidence>
<gene>
    <name evidence="2" type="primary">ND6</name>
</gene>
<accession>A0A4P8VY69</accession>
<dbReference type="CTD" id="4541"/>
<feature type="transmembrane region" description="Helical" evidence="1">
    <location>
        <begin position="41"/>
        <end position="64"/>
    </location>
</feature>
<evidence type="ECO:0000256" key="1">
    <source>
        <dbReference type="SAM" id="Phobius"/>
    </source>
</evidence>
<dbReference type="RefSeq" id="YP_009660725.1">
    <property type="nucleotide sequence ID" value="NC_042902.1"/>
</dbReference>
<name>A0A4P8VY69_LOXSM</name>
<proteinExistence type="predicted"/>
<geneLocation type="mitochondrion" evidence="2"/>
<reference evidence="2" key="1">
    <citation type="journal article" date="2019" name="Mitochondrial DNA Part B Resour">
        <title>The brown spider Loxosceles similis (Araneae: Sicariidae): complete mitochondrial genome sequence.</title>
        <authorList>
            <person name="Kalapothakis Y."/>
            <person name="Miranda K.G."/>
            <person name="Pereira A.H."/>
            <person name="Facchin S."/>
            <person name="Lucio N."/>
            <person name="Kalapothakis E."/>
        </authorList>
    </citation>
    <scope>NUCLEOTIDE SEQUENCE</scope>
</reference>
<sequence length="141" mass="16021">MVLILICMFLLLMFSHPMSMLLTFGAMVIIIIVSMYMSLGGFWFSYLLMLIIITGLIVIFSYVVSMMPNEYFGMEFFLLALLLFIAILGFENVNLVSDIVSLKGWVIMYNIYSLFMLCVLLILMLTVTWICDFGSGAVLAE</sequence>
<feature type="transmembrane region" description="Helical" evidence="1">
    <location>
        <begin position="110"/>
        <end position="131"/>
    </location>
</feature>
<dbReference type="GeneID" id="40508936"/>
<keyword evidence="1" id="KW-0812">Transmembrane</keyword>
<keyword evidence="2" id="KW-0496">Mitochondrion</keyword>
<protein>
    <submittedName>
        <fullName evidence="2">NADH dehydrogenase subunit 6</fullName>
    </submittedName>
</protein>
<keyword evidence="1" id="KW-1133">Transmembrane helix</keyword>
<feature type="transmembrane region" description="Helical" evidence="1">
    <location>
        <begin position="71"/>
        <end position="90"/>
    </location>
</feature>